<evidence type="ECO:0000313" key="3">
    <source>
        <dbReference type="Proteomes" id="UP001266305"/>
    </source>
</evidence>
<feature type="compositionally biased region" description="Basic and acidic residues" evidence="1">
    <location>
        <begin position="191"/>
        <end position="221"/>
    </location>
</feature>
<reference evidence="2 3" key="1">
    <citation type="submission" date="2023-05" db="EMBL/GenBank/DDBJ databases">
        <title>B98-5 Cell Line De Novo Hybrid Assembly: An Optical Mapping Approach.</title>
        <authorList>
            <person name="Kananen K."/>
            <person name="Auerbach J.A."/>
            <person name="Kautto E."/>
            <person name="Blachly J.S."/>
        </authorList>
    </citation>
    <scope>NUCLEOTIDE SEQUENCE [LARGE SCALE GENOMIC DNA]</scope>
    <source>
        <strain evidence="2">B95-8</strain>
        <tissue evidence="2">Cell line</tissue>
    </source>
</reference>
<feature type="compositionally biased region" description="Low complexity" evidence="1">
    <location>
        <begin position="18"/>
        <end position="51"/>
    </location>
</feature>
<gene>
    <name evidence="2" type="ORF">P7K49_008101</name>
</gene>
<dbReference type="EMBL" id="JASSZA010000004">
    <property type="protein sequence ID" value="KAK2113835.1"/>
    <property type="molecule type" value="Genomic_DNA"/>
</dbReference>
<evidence type="ECO:0000256" key="1">
    <source>
        <dbReference type="SAM" id="MobiDB-lite"/>
    </source>
</evidence>
<sequence>MSAHASSTLPEQEKLRPAGRTPAASGARAALSSRVAPPLSGEAGEVGVRAGRGAHGGPGWGQGSPRSLALKGNGQGQPQVVASRKEEAKALRTPSERLKERGKWKWAKRAMEIAKRKSWREKGGRAAHSRAASAGRSLLRDSGSDECPRAAPGAPSSCPGEEKRREGEKQEREERREIPAPTRLAGIVSGGREKEGGVKWKEGREKRKVGRERERERERGRGRERKCYWYSSEGGRGARAV</sequence>
<keyword evidence="3" id="KW-1185">Reference proteome</keyword>
<comment type="caution">
    <text evidence="2">The sequence shown here is derived from an EMBL/GenBank/DDBJ whole genome shotgun (WGS) entry which is preliminary data.</text>
</comment>
<feature type="compositionally biased region" description="Gly residues" evidence="1">
    <location>
        <begin position="53"/>
        <end position="62"/>
    </location>
</feature>
<feature type="compositionally biased region" description="Basic and acidic residues" evidence="1">
    <location>
        <begin position="83"/>
        <end position="124"/>
    </location>
</feature>
<organism evidence="2 3">
    <name type="scientific">Saguinus oedipus</name>
    <name type="common">Cotton-top tamarin</name>
    <name type="synonym">Oedipomidas oedipus</name>
    <dbReference type="NCBI Taxonomy" id="9490"/>
    <lineage>
        <taxon>Eukaryota</taxon>
        <taxon>Metazoa</taxon>
        <taxon>Chordata</taxon>
        <taxon>Craniata</taxon>
        <taxon>Vertebrata</taxon>
        <taxon>Euteleostomi</taxon>
        <taxon>Mammalia</taxon>
        <taxon>Eutheria</taxon>
        <taxon>Euarchontoglires</taxon>
        <taxon>Primates</taxon>
        <taxon>Haplorrhini</taxon>
        <taxon>Platyrrhini</taxon>
        <taxon>Cebidae</taxon>
        <taxon>Callitrichinae</taxon>
        <taxon>Saguinus</taxon>
    </lineage>
</organism>
<feature type="compositionally biased region" description="Basic and acidic residues" evidence="1">
    <location>
        <begin position="160"/>
        <end position="178"/>
    </location>
</feature>
<protein>
    <submittedName>
        <fullName evidence="2">Uncharacterized protein</fullName>
    </submittedName>
</protein>
<dbReference type="Proteomes" id="UP001266305">
    <property type="component" value="Unassembled WGS sequence"/>
</dbReference>
<name>A0ABQ9VXH7_SAGOE</name>
<feature type="region of interest" description="Disordered" evidence="1">
    <location>
        <begin position="1"/>
        <end position="221"/>
    </location>
</feature>
<feature type="compositionally biased region" description="Polar residues" evidence="1">
    <location>
        <begin position="1"/>
        <end position="10"/>
    </location>
</feature>
<proteinExistence type="predicted"/>
<accession>A0ABQ9VXH7</accession>
<evidence type="ECO:0000313" key="2">
    <source>
        <dbReference type="EMBL" id="KAK2113835.1"/>
    </source>
</evidence>
<feature type="compositionally biased region" description="Basic and acidic residues" evidence="1">
    <location>
        <begin position="138"/>
        <end position="148"/>
    </location>
</feature>